<reference evidence="2" key="1">
    <citation type="submission" date="2023-07" db="EMBL/GenBank/DDBJ databases">
        <title>Draft genome sequence of the endophytic actinobacterium Streptomyces justiciae WPN32, a potential antibiotic producer.</title>
        <authorList>
            <person name="Yasawong M."/>
            <person name="Pana W."/>
            <person name="Ganta P."/>
            <person name="Santapan N."/>
            <person name="Songngamsuk T."/>
            <person name="Phatcharaharikarn M."/>
            <person name="Kerdtoob S."/>
            <person name="Nantapong N."/>
        </authorList>
    </citation>
    <scope>NUCLEOTIDE SEQUENCE [LARGE SCALE GENOMIC DNA]</scope>
    <source>
        <strain evidence="2">WPN32</strain>
    </source>
</reference>
<gene>
    <name evidence="1" type="ORF">RQC66_43765</name>
</gene>
<dbReference type="Proteomes" id="UP001257948">
    <property type="component" value="Unassembled WGS sequence"/>
</dbReference>
<evidence type="ECO:0000313" key="2">
    <source>
        <dbReference type="Proteomes" id="UP001257948"/>
    </source>
</evidence>
<accession>A0ABU3M955</accession>
<keyword evidence="2" id="KW-1185">Reference proteome</keyword>
<proteinExistence type="predicted"/>
<organism evidence="1 2">
    <name type="scientific">Streptomyces justiciae</name>
    <dbReference type="NCBI Taxonomy" id="2780140"/>
    <lineage>
        <taxon>Bacteria</taxon>
        <taxon>Bacillati</taxon>
        <taxon>Actinomycetota</taxon>
        <taxon>Actinomycetes</taxon>
        <taxon>Kitasatosporales</taxon>
        <taxon>Streptomycetaceae</taxon>
        <taxon>Streptomyces</taxon>
    </lineage>
</organism>
<dbReference type="RefSeq" id="WP_314207831.1">
    <property type="nucleotide sequence ID" value="NZ_JAVTLL010000056.1"/>
</dbReference>
<sequence length="56" mass="5859">MTHSVCGSTGGPQAESTPKAAFLLAVKGAAFGLGTKAGKWLWEKCAELKDLFMDSN</sequence>
<evidence type="ECO:0000313" key="1">
    <source>
        <dbReference type="EMBL" id="MDT7847646.1"/>
    </source>
</evidence>
<name>A0ABU3M955_9ACTN</name>
<dbReference type="EMBL" id="JAVTLL010000056">
    <property type="protein sequence ID" value="MDT7847646.1"/>
    <property type="molecule type" value="Genomic_DNA"/>
</dbReference>
<protein>
    <submittedName>
        <fullName evidence="1">Uncharacterized protein</fullName>
    </submittedName>
</protein>
<comment type="caution">
    <text evidence="1">The sequence shown here is derived from an EMBL/GenBank/DDBJ whole genome shotgun (WGS) entry which is preliminary data.</text>
</comment>